<evidence type="ECO:0008006" key="3">
    <source>
        <dbReference type="Google" id="ProtNLM"/>
    </source>
</evidence>
<gene>
    <name evidence="1" type="ORF">GCM10020369_37630</name>
</gene>
<organism evidence="1 2">
    <name type="scientific">Cryptosporangium minutisporangium</name>
    <dbReference type="NCBI Taxonomy" id="113569"/>
    <lineage>
        <taxon>Bacteria</taxon>
        <taxon>Bacillati</taxon>
        <taxon>Actinomycetota</taxon>
        <taxon>Actinomycetes</taxon>
        <taxon>Cryptosporangiales</taxon>
        <taxon>Cryptosporangiaceae</taxon>
        <taxon>Cryptosporangium</taxon>
    </lineage>
</organism>
<name>A0ABP6T007_9ACTN</name>
<protein>
    <recommendedName>
        <fullName evidence="3">Lipocalin-like domain-containing protein</fullName>
    </recommendedName>
</protein>
<evidence type="ECO:0000313" key="2">
    <source>
        <dbReference type="Proteomes" id="UP001501676"/>
    </source>
</evidence>
<comment type="caution">
    <text evidence="1">The sequence shown here is derived from an EMBL/GenBank/DDBJ whole genome shotgun (WGS) entry which is preliminary data.</text>
</comment>
<proteinExistence type="predicted"/>
<reference evidence="2" key="1">
    <citation type="journal article" date="2019" name="Int. J. Syst. Evol. Microbiol.">
        <title>The Global Catalogue of Microorganisms (GCM) 10K type strain sequencing project: providing services to taxonomists for standard genome sequencing and annotation.</title>
        <authorList>
            <consortium name="The Broad Institute Genomics Platform"/>
            <consortium name="The Broad Institute Genome Sequencing Center for Infectious Disease"/>
            <person name="Wu L."/>
            <person name="Ma J."/>
        </authorList>
    </citation>
    <scope>NUCLEOTIDE SEQUENCE [LARGE SCALE GENOMIC DNA]</scope>
    <source>
        <strain evidence="2">JCM 9458</strain>
    </source>
</reference>
<dbReference type="PROSITE" id="PS51257">
    <property type="entry name" value="PROKAR_LIPOPROTEIN"/>
    <property type="match status" value="1"/>
</dbReference>
<dbReference type="RefSeq" id="WP_345729433.1">
    <property type="nucleotide sequence ID" value="NZ_BAAAYN010000023.1"/>
</dbReference>
<accession>A0ABP6T007</accession>
<keyword evidence="2" id="KW-1185">Reference proteome</keyword>
<sequence length="177" mass="18763">MIQEFRQLSAVVGRRTALKYAGLGLIAATLSACGGDGSDSDGSPKKAMLTAFAKGKWKVGAEGGTGVLAVEDGKWTLEGNSPPGQDSGLLNDSLYGTYQFDAGVLTVSVQRDESDEPNIGTATSVPNEVSDKENFSASWSYDQDGFTVPVTWDGKKMVVQVTHQQYGGLIVFTAERM</sequence>
<evidence type="ECO:0000313" key="1">
    <source>
        <dbReference type="EMBL" id="GAA3389036.1"/>
    </source>
</evidence>
<dbReference type="Proteomes" id="UP001501676">
    <property type="component" value="Unassembled WGS sequence"/>
</dbReference>
<dbReference type="EMBL" id="BAAAYN010000023">
    <property type="protein sequence ID" value="GAA3389036.1"/>
    <property type="molecule type" value="Genomic_DNA"/>
</dbReference>